<dbReference type="RefSeq" id="WP_068770618.1">
    <property type="nucleotide sequence ID" value="NZ_CP109796.1"/>
</dbReference>
<proteinExistence type="predicted"/>
<name>A0A178IJS6_9BACT</name>
<dbReference type="AlphaFoldDB" id="A0A178IJS6"/>
<comment type="caution">
    <text evidence="4">The sequence shown here is derived from an EMBL/GenBank/DDBJ whole genome shotgun (WGS) entry which is preliminary data.</text>
</comment>
<reference evidence="4 5" key="1">
    <citation type="submission" date="2016-01" db="EMBL/GenBank/DDBJ databases">
        <title>High potential of lignocellulose degradation of a new Verrucomicrobia species.</title>
        <authorList>
            <person name="Wang Y."/>
            <person name="Shi Y."/>
            <person name="Qiu Z."/>
            <person name="Liu S."/>
            <person name="Yang H."/>
        </authorList>
    </citation>
    <scope>NUCLEOTIDE SEQUENCE [LARGE SCALE GENOMIC DNA]</scope>
    <source>
        <strain evidence="4 5">TSB47</strain>
    </source>
</reference>
<evidence type="ECO:0000313" key="5">
    <source>
        <dbReference type="Proteomes" id="UP000078486"/>
    </source>
</evidence>
<dbReference type="PANTHER" id="PTHR33231:SF1">
    <property type="entry name" value="30S RIBOSOMAL PROTEIN"/>
    <property type="match status" value="1"/>
</dbReference>
<dbReference type="InterPro" id="IPR036567">
    <property type="entry name" value="RHF-like"/>
</dbReference>
<evidence type="ECO:0000256" key="3">
    <source>
        <dbReference type="ARBA" id="ARBA00041148"/>
    </source>
</evidence>
<dbReference type="Gene3D" id="3.30.160.100">
    <property type="entry name" value="Ribosome hibernation promotion factor-like"/>
    <property type="match status" value="1"/>
</dbReference>
<dbReference type="GO" id="GO:0043024">
    <property type="term" value="F:ribosomal small subunit binding"/>
    <property type="evidence" value="ECO:0007669"/>
    <property type="project" value="TreeGrafter"/>
</dbReference>
<evidence type="ECO:0000256" key="2">
    <source>
        <dbReference type="ARBA" id="ARBA00038695"/>
    </source>
</evidence>
<dbReference type="InterPro" id="IPR003489">
    <property type="entry name" value="RHF/RaiA"/>
</dbReference>
<dbReference type="Proteomes" id="UP000078486">
    <property type="component" value="Unassembled WGS sequence"/>
</dbReference>
<organism evidence="4 5">
    <name type="scientific">Termitidicoccus mucosus</name>
    <dbReference type="NCBI Taxonomy" id="1184151"/>
    <lineage>
        <taxon>Bacteria</taxon>
        <taxon>Pseudomonadati</taxon>
        <taxon>Verrucomicrobiota</taxon>
        <taxon>Opitutia</taxon>
        <taxon>Opitutales</taxon>
        <taxon>Opitutaceae</taxon>
        <taxon>Termitidicoccus</taxon>
    </lineage>
</organism>
<protein>
    <recommendedName>
        <fullName evidence="3">Ribosome hibernation promoting factor</fullName>
    </recommendedName>
</protein>
<sequence length="129" mass="14765">MKNQTIPSSAADRLIVRGIHLELTEALKNAVESKCEKLFRHQERIVRIRVDLEHDKLHKGKPRFIAKGHIEIGGPDMIVSITDEDAYKAIDLMTQKLDRLLRVRATAYKKKRLHPRAVELPVDLPKVAC</sequence>
<dbReference type="InterPro" id="IPR050574">
    <property type="entry name" value="HPF/YfiA_ribosome-assoc"/>
</dbReference>
<dbReference type="STRING" id="1184151.AW736_12895"/>
<dbReference type="GO" id="GO:0022627">
    <property type="term" value="C:cytosolic small ribosomal subunit"/>
    <property type="evidence" value="ECO:0007669"/>
    <property type="project" value="TreeGrafter"/>
</dbReference>
<dbReference type="PANTHER" id="PTHR33231">
    <property type="entry name" value="30S RIBOSOMAL PROTEIN"/>
    <property type="match status" value="1"/>
</dbReference>
<evidence type="ECO:0000256" key="1">
    <source>
        <dbReference type="ARBA" id="ARBA00022845"/>
    </source>
</evidence>
<comment type="subunit">
    <text evidence="2">Associates exclusively with 100S ribosomes, which are dimers of 70S ribosomes.</text>
</comment>
<keyword evidence="1" id="KW-0810">Translation regulation</keyword>
<gene>
    <name evidence="4" type="ORF">AW736_12895</name>
</gene>
<dbReference type="SUPFAM" id="SSF69754">
    <property type="entry name" value="Ribosome binding protein Y (YfiA homologue)"/>
    <property type="match status" value="1"/>
</dbReference>
<dbReference type="OrthoDB" id="194787at2"/>
<dbReference type="Pfam" id="PF02482">
    <property type="entry name" value="Ribosomal_S30AE"/>
    <property type="match status" value="1"/>
</dbReference>
<dbReference type="EMBL" id="LRRQ01000090">
    <property type="protein sequence ID" value="OAM89505.1"/>
    <property type="molecule type" value="Genomic_DNA"/>
</dbReference>
<keyword evidence="5" id="KW-1185">Reference proteome</keyword>
<dbReference type="GO" id="GO:0045900">
    <property type="term" value="P:negative regulation of translational elongation"/>
    <property type="evidence" value="ECO:0007669"/>
    <property type="project" value="TreeGrafter"/>
</dbReference>
<accession>A0A178IJS6</accession>
<dbReference type="NCBIfam" id="TIGR00741">
    <property type="entry name" value="yfiA"/>
    <property type="match status" value="1"/>
</dbReference>
<evidence type="ECO:0000313" key="4">
    <source>
        <dbReference type="EMBL" id="OAM89505.1"/>
    </source>
</evidence>